<dbReference type="AlphaFoldDB" id="A0A918Z9H4"/>
<proteinExistence type="predicted"/>
<dbReference type="EMBL" id="BNCF01000015">
    <property type="protein sequence ID" value="GHE41238.1"/>
    <property type="molecule type" value="Genomic_DNA"/>
</dbReference>
<reference evidence="1" key="1">
    <citation type="journal article" date="2014" name="Int. J. Syst. Evol. Microbiol.">
        <title>Complete genome sequence of Corynebacterium casei LMG S-19264T (=DSM 44701T), isolated from a smear-ripened cheese.</title>
        <authorList>
            <consortium name="US DOE Joint Genome Institute (JGI-PGF)"/>
            <person name="Walter F."/>
            <person name="Albersmeier A."/>
            <person name="Kalinowski J."/>
            <person name="Ruckert C."/>
        </authorList>
    </citation>
    <scope>NUCLEOTIDE SEQUENCE</scope>
    <source>
        <strain evidence="1">KCTC 32020</strain>
    </source>
</reference>
<dbReference type="PANTHER" id="PTHR12526">
    <property type="entry name" value="GLYCOSYLTRANSFERASE"/>
    <property type="match status" value="1"/>
</dbReference>
<dbReference type="OrthoDB" id="5123492at2"/>
<name>A0A918Z9H4_9GAMM</name>
<protein>
    <submittedName>
        <fullName evidence="1">Uncharacterized protein</fullName>
    </submittedName>
</protein>
<reference evidence="1" key="2">
    <citation type="submission" date="2020-09" db="EMBL/GenBank/DDBJ databases">
        <authorList>
            <person name="Sun Q."/>
            <person name="Kim S."/>
        </authorList>
    </citation>
    <scope>NUCLEOTIDE SEQUENCE</scope>
    <source>
        <strain evidence="1">KCTC 32020</strain>
    </source>
</reference>
<dbReference type="PANTHER" id="PTHR12526:SF636">
    <property type="entry name" value="BLL3647 PROTEIN"/>
    <property type="match status" value="1"/>
</dbReference>
<dbReference type="GO" id="GO:0016757">
    <property type="term" value="F:glycosyltransferase activity"/>
    <property type="evidence" value="ECO:0007669"/>
    <property type="project" value="TreeGrafter"/>
</dbReference>
<evidence type="ECO:0000313" key="2">
    <source>
        <dbReference type="Proteomes" id="UP000636453"/>
    </source>
</evidence>
<dbReference type="RefSeq" id="WP_146473574.1">
    <property type="nucleotide sequence ID" value="NZ_BNCF01000015.1"/>
</dbReference>
<sequence>MAHRFGLDSLVIRDGRFYGWGWFLDDEAGAARCELHLPLRGGGAQTVMCVPAGTRDDLRRAYPQIPHAASAGFLLQGRLRAPLDSSRPARLVATLANGQVRSCEVHDLLQIGHPTGVLRRAWNKWRREGLRSLVLATRQRTEARLQAATSRRLLLRRLYRWGDGDPLILVIDHGMGGGANRYRHALVNSFAGKGAVLVVSPVLQELSYRVELRTQDGVFEGQVTRLEAVLRPLERLRRLDIHVNELVSYAEPLALLEWVRAQRARGIGELVFHLHDYHAACPAWTLIDHTGAFCGVPDPIMCLTCLPANTANTMDFTPDVTVPQWRAAWGAFLEVCDRIVAFSWASVDVLAKAHPRLPKEKVTVQPHTVDVSLRPIRTDPGPPLVIGAVGHLTSAAKGARILREMADLIRERGLPMRIVVFGTLEQHDGDDGIEVLGEYALADLPDLLERQRVGVCLLPSICAETYSFVTAELMAMRAPLAVFPIGAPAERVRQYDLGLVISRIDPAVALDEIAAFAARVLADADAAPKGQ</sequence>
<gene>
    <name evidence="1" type="ORF">GCM10007167_23960</name>
</gene>
<organism evidence="1 2">
    <name type="scientific">Vulcaniibacterium thermophilum</name>
    <dbReference type="NCBI Taxonomy" id="1169913"/>
    <lineage>
        <taxon>Bacteria</taxon>
        <taxon>Pseudomonadati</taxon>
        <taxon>Pseudomonadota</taxon>
        <taxon>Gammaproteobacteria</taxon>
        <taxon>Lysobacterales</taxon>
        <taxon>Lysobacteraceae</taxon>
        <taxon>Vulcaniibacterium</taxon>
    </lineage>
</organism>
<accession>A0A918Z9H4</accession>
<dbReference type="Proteomes" id="UP000636453">
    <property type="component" value="Unassembled WGS sequence"/>
</dbReference>
<dbReference type="Gene3D" id="3.40.50.2000">
    <property type="entry name" value="Glycogen Phosphorylase B"/>
    <property type="match status" value="1"/>
</dbReference>
<dbReference type="Pfam" id="PF13692">
    <property type="entry name" value="Glyco_trans_1_4"/>
    <property type="match status" value="1"/>
</dbReference>
<dbReference type="SUPFAM" id="SSF53756">
    <property type="entry name" value="UDP-Glycosyltransferase/glycogen phosphorylase"/>
    <property type="match status" value="1"/>
</dbReference>
<comment type="caution">
    <text evidence="1">The sequence shown here is derived from an EMBL/GenBank/DDBJ whole genome shotgun (WGS) entry which is preliminary data.</text>
</comment>
<keyword evidence="2" id="KW-1185">Reference proteome</keyword>
<evidence type="ECO:0000313" key="1">
    <source>
        <dbReference type="EMBL" id="GHE41238.1"/>
    </source>
</evidence>